<evidence type="ECO:0000313" key="6">
    <source>
        <dbReference type="EMBL" id="BBG99917.1"/>
    </source>
</evidence>
<dbReference type="PANTHER" id="PTHR13256">
    <property type="entry name" value="N-ACETYLTRANSFERASE 9"/>
    <property type="match status" value="1"/>
</dbReference>
<evidence type="ECO:0000259" key="5">
    <source>
        <dbReference type="Pfam" id="PF13302"/>
    </source>
</evidence>
<dbReference type="SUPFAM" id="SSF55729">
    <property type="entry name" value="Acyl-CoA N-acyltransferases (Nat)"/>
    <property type="match status" value="1"/>
</dbReference>
<evidence type="ECO:0000256" key="4">
    <source>
        <dbReference type="SAM" id="MobiDB-lite"/>
    </source>
</evidence>
<reference evidence="6" key="1">
    <citation type="journal article" date="2019" name="Science">
        <title>Mutation of a bHLH transcription factor allowed almond domestication.</title>
        <authorList>
            <person name="Sanchez-Perez R."/>
            <person name="Pavan S."/>
            <person name="Mazzeo R."/>
            <person name="Moldovan C."/>
            <person name="Aiese Cigliano R."/>
            <person name="Del Cueto J."/>
            <person name="Ricciardi F."/>
            <person name="Lotti C."/>
            <person name="Ricciardi L."/>
            <person name="Dicenta F."/>
            <person name="Lopez-Marques R.L."/>
            <person name="Lindberg Moller B."/>
        </authorList>
    </citation>
    <scope>NUCLEOTIDE SEQUENCE</scope>
</reference>
<name>A0A4Y1R7R1_PRUDU</name>
<comment type="similarity">
    <text evidence="1">Belongs to the acetyltransferase family. GNAT subfamily.</text>
</comment>
<proteinExistence type="inferred from homology"/>
<feature type="domain" description="N-acetyltransferase" evidence="5">
    <location>
        <begin position="39"/>
        <end position="189"/>
    </location>
</feature>
<dbReference type="Pfam" id="PF13302">
    <property type="entry name" value="Acetyltransf_3"/>
    <property type="match status" value="1"/>
</dbReference>
<sequence>MVVCARERERERERERTREAKMEQEKEKEKDRVSLEGGRVILVPYMKEHVPKYHEWMQDPALLQATGSEPLTLDQEYQMQLTWTQDPNKQTFLVLDKQLVVGEFNHGQPHVEAMVGDVNLYMNDLDDPQMAEIEIMIAEPKSRGKGLGKESALMMMAFAVENLGIHIFRAKIGELNGASLSLFRKLGFEETSYSEIFKEVTLELSVTKAKHDELLQLMGSFITHA</sequence>
<evidence type="ECO:0000256" key="3">
    <source>
        <dbReference type="ARBA" id="ARBA00023315"/>
    </source>
</evidence>
<evidence type="ECO:0000256" key="1">
    <source>
        <dbReference type="ARBA" id="ARBA00009342"/>
    </source>
</evidence>
<organism evidence="6">
    <name type="scientific">Prunus dulcis</name>
    <name type="common">Almond</name>
    <name type="synonym">Amygdalus dulcis</name>
    <dbReference type="NCBI Taxonomy" id="3755"/>
    <lineage>
        <taxon>Eukaryota</taxon>
        <taxon>Viridiplantae</taxon>
        <taxon>Streptophyta</taxon>
        <taxon>Embryophyta</taxon>
        <taxon>Tracheophyta</taxon>
        <taxon>Spermatophyta</taxon>
        <taxon>Magnoliopsida</taxon>
        <taxon>eudicotyledons</taxon>
        <taxon>Gunneridae</taxon>
        <taxon>Pentapetalae</taxon>
        <taxon>rosids</taxon>
        <taxon>fabids</taxon>
        <taxon>Rosales</taxon>
        <taxon>Rosaceae</taxon>
        <taxon>Amygdaloideae</taxon>
        <taxon>Amygdaleae</taxon>
        <taxon>Prunus</taxon>
    </lineage>
</organism>
<dbReference type="Gene3D" id="3.40.630.30">
    <property type="match status" value="1"/>
</dbReference>
<accession>A0A4Y1R7R1</accession>
<dbReference type="GO" id="GO:0008080">
    <property type="term" value="F:N-acetyltransferase activity"/>
    <property type="evidence" value="ECO:0007669"/>
    <property type="project" value="InterPro"/>
</dbReference>
<dbReference type="AlphaFoldDB" id="A0A4Y1R7R1"/>
<dbReference type="InterPro" id="IPR039135">
    <property type="entry name" value="NAT9-like"/>
</dbReference>
<feature type="region of interest" description="Disordered" evidence="4">
    <location>
        <begin position="1"/>
        <end position="31"/>
    </location>
</feature>
<evidence type="ECO:0000256" key="2">
    <source>
        <dbReference type="ARBA" id="ARBA00022679"/>
    </source>
</evidence>
<keyword evidence="3 6" id="KW-0012">Acyltransferase</keyword>
<dbReference type="InterPro" id="IPR016181">
    <property type="entry name" value="Acyl_CoA_acyltransferase"/>
</dbReference>
<protein>
    <submittedName>
        <fullName evidence="6">Acyl-CoA N-acyltransferases superfamily protein</fullName>
    </submittedName>
</protein>
<dbReference type="FunFam" id="3.40.630.30:FF:000083">
    <property type="entry name" value="Acyl-CoA N-acyltransferases (NAT) superfamily protein"/>
    <property type="match status" value="1"/>
</dbReference>
<dbReference type="InterPro" id="IPR000182">
    <property type="entry name" value="GNAT_dom"/>
</dbReference>
<gene>
    <name evidence="6" type="ORF">Prudu_009772</name>
</gene>
<dbReference type="PANTHER" id="PTHR13256:SF16">
    <property type="entry name" value="ALPHA_BETA-TUBULIN-N-ACETYLTRANSFERASE 9"/>
    <property type="match status" value="1"/>
</dbReference>
<keyword evidence="2 6" id="KW-0808">Transferase</keyword>
<dbReference type="EMBL" id="AP019299">
    <property type="protein sequence ID" value="BBG99917.1"/>
    <property type="molecule type" value="Genomic_DNA"/>
</dbReference>